<dbReference type="RefSeq" id="WP_051743655.1">
    <property type="nucleotide sequence ID" value="NZ_FUYM01000003.1"/>
</dbReference>
<gene>
    <name evidence="1" type="ORF">SAMN06295920_103143</name>
</gene>
<dbReference type="Pfam" id="PF15943">
    <property type="entry name" value="YdaS_toxin"/>
    <property type="match status" value="1"/>
</dbReference>
<dbReference type="GO" id="GO:0003677">
    <property type="term" value="F:DNA binding"/>
    <property type="evidence" value="ECO:0007669"/>
    <property type="project" value="UniProtKB-KW"/>
</dbReference>
<dbReference type="Gene3D" id="1.10.260.40">
    <property type="entry name" value="lambda repressor-like DNA-binding domains"/>
    <property type="match status" value="1"/>
</dbReference>
<proteinExistence type="predicted"/>
<evidence type="ECO:0000313" key="2">
    <source>
        <dbReference type="Proteomes" id="UP000189818"/>
    </source>
</evidence>
<dbReference type="OrthoDB" id="8526323at2"/>
<reference evidence="2" key="1">
    <citation type="submission" date="2017-02" db="EMBL/GenBank/DDBJ databases">
        <authorList>
            <person name="Varghese N."/>
            <person name="Submissions S."/>
        </authorList>
    </citation>
    <scope>NUCLEOTIDE SEQUENCE [LARGE SCALE GENOMIC DNA]</scope>
    <source>
        <strain evidence="2">UM2</strain>
    </source>
</reference>
<evidence type="ECO:0000313" key="1">
    <source>
        <dbReference type="EMBL" id="SKB48654.1"/>
    </source>
</evidence>
<dbReference type="Proteomes" id="UP000189818">
    <property type="component" value="Unassembled WGS sequence"/>
</dbReference>
<dbReference type="InterPro" id="IPR010982">
    <property type="entry name" value="Lambda_DNA-bd_dom_sf"/>
</dbReference>
<dbReference type="EMBL" id="FUYM01000003">
    <property type="protein sequence ID" value="SKB48654.1"/>
    <property type="molecule type" value="Genomic_DNA"/>
</dbReference>
<protein>
    <submittedName>
        <fullName evidence="1">DNA-binding transcriptional regulator YdaS, prophage-encoded, Cro superfamily</fullName>
    </submittedName>
</protein>
<accession>A0A1T5BN37</accession>
<keyword evidence="1" id="KW-0238">DNA-binding</keyword>
<name>A0A1T5BN37_9SPHN</name>
<organism evidence="1 2">
    <name type="scientific">Rhizorhabdus histidinilytica</name>
    <dbReference type="NCBI Taxonomy" id="439228"/>
    <lineage>
        <taxon>Bacteria</taxon>
        <taxon>Pseudomonadati</taxon>
        <taxon>Pseudomonadota</taxon>
        <taxon>Alphaproteobacteria</taxon>
        <taxon>Sphingomonadales</taxon>
        <taxon>Sphingomonadaceae</taxon>
        <taxon>Rhizorhabdus</taxon>
    </lineage>
</organism>
<dbReference type="STRING" id="439228.SAMN06295920_103143"/>
<sequence>MAKLMTPHAAFAKAVEAAGGQTNFAKICGCTQGNIWQLLKKGAALPPQYVLKVEAAALGVDRHQLRPDIYPSEAPEGAAA</sequence>
<dbReference type="SUPFAM" id="SSF47413">
    <property type="entry name" value="lambda repressor-like DNA-binding domains"/>
    <property type="match status" value="1"/>
</dbReference>
<dbReference type="AlphaFoldDB" id="A0A1T5BN37"/>
<keyword evidence="2" id="KW-1185">Reference proteome</keyword>
<dbReference type="InterPro" id="IPR031856">
    <property type="entry name" value="YdaS_toxin-like"/>
</dbReference>